<evidence type="ECO:0000313" key="10">
    <source>
        <dbReference type="Proteomes" id="UP000075221"/>
    </source>
</evidence>
<evidence type="ECO:0000313" key="9">
    <source>
        <dbReference type="EMBL" id="AOZ47142.1"/>
    </source>
</evidence>
<dbReference type="RefSeq" id="WP_015072004.1">
    <property type="nucleotide sequence ID" value="NZ_CP013126.1"/>
</dbReference>
<dbReference type="SMART" id="SM00420">
    <property type="entry name" value="HTH_DEOR"/>
    <property type="match status" value="1"/>
</dbReference>
<dbReference type="InterPro" id="IPR014036">
    <property type="entry name" value="DeoR-like_C"/>
</dbReference>
<dbReference type="GO" id="GO:0003700">
    <property type="term" value="F:DNA-binding transcription factor activity"/>
    <property type="evidence" value="ECO:0007669"/>
    <property type="project" value="InterPro"/>
</dbReference>
<keyword evidence="11" id="KW-1185">Reference proteome</keyword>
<dbReference type="Proteomes" id="UP000178666">
    <property type="component" value="Chromosome"/>
</dbReference>
<evidence type="ECO:0000259" key="7">
    <source>
        <dbReference type="PROSITE" id="PS51000"/>
    </source>
</evidence>
<evidence type="ECO:0000256" key="6">
    <source>
        <dbReference type="ARBA" id="ARBA00024937"/>
    </source>
</evidence>
<keyword evidence="2" id="KW-0678">Repressor</keyword>
<keyword evidence="5" id="KW-0804">Transcription</keyword>
<dbReference type="EMBL" id="CP015970">
    <property type="protein sequence ID" value="AOZ47142.1"/>
    <property type="molecule type" value="Genomic_DNA"/>
</dbReference>
<evidence type="ECO:0000256" key="5">
    <source>
        <dbReference type="ARBA" id="ARBA00023163"/>
    </source>
</evidence>
<evidence type="ECO:0000256" key="1">
    <source>
        <dbReference type="ARBA" id="ARBA00021390"/>
    </source>
</evidence>
<dbReference type="OMA" id="IPFEFRN"/>
<dbReference type="Pfam" id="PF08220">
    <property type="entry name" value="HTH_DeoR"/>
    <property type="match status" value="1"/>
</dbReference>
<gene>
    <name evidence="9" type="ORF">A8L58_11085</name>
    <name evidence="8" type="ORF">AXH35_09645</name>
</gene>
<evidence type="ECO:0000313" key="8">
    <source>
        <dbReference type="EMBL" id="AMS05675.1"/>
    </source>
</evidence>
<dbReference type="SUPFAM" id="SSF100950">
    <property type="entry name" value="NagB/RpiA/CoA transferase-like"/>
    <property type="match status" value="1"/>
</dbReference>
<dbReference type="Pfam" id="PF00455">
    <property type="entry name" value="DeoRC"/>
    <property type="match status" value="1"/>
</dbReference>
<feature type="domain" description="HTH deoR-type" evidence="7">
    <location>
        <begin position="2"/>
        <end position="57"/>
    </location>
</feature>
<dbReference type="InterPro" id="IPR037171">
    <property type="entry name" value="NagB/RpiA_transferase-like"/>
</dbReference>
<dbReference type="KEGG" id="aaci:ASQ49_05450"/>
<reference evidence="9 11" key="1">
    <citation type="journal article" date="2016" name="Plant Dis.">
        <title>Improved production of propionic acid using genome shuffling.</title>
        <authorList>
            <person name="Luna-Flores C.H."/>
            <person name="Palfreyman R.W."/>
            <person name="Kromer J.O."/>
            <person name="Nielsen L.K."/>
            <person name="Marcellin E."/>
        </authorList>
    </citation>
    <scope>NUCLEOTIDE SEQUENCE [LARGE SCALE GENOMIC DNA]</scope>
    <source>
        <strain evidence="9 11">F3E8</strain>
    </source>
</reference>
<dbReference type="OrthoDB" id="7688673at2"/>
<dbReference type="PRINTS" id="PR00037">
    <property type="entry name" value="HTHLACR"/>
</dbReference>
<dbReference type="PROSITE" id="PS00894">
    <property type="entry name" value="HTH_DEOR_1"/>
    <property type="match status" value="1"/>
</dbReference>
<proteinExistence type="predicted"/>
<sequence length="262" mass="27517">MRRSLRHRTIIRAIGSSRLGVDALADLTGASAVTIRRDLADLEGQGLLKRVHGGAVGVGKRGARMPYAIRASEDLEQKEALGELTASLIEDQQSLVLDNGTTNDAVARSLQDRPLTVLCMSLYSAVILGQSPNTQVITPGGLVSPDSLIATGTASVAAARDMRADVAILGACAASPTHGLTTTTWEDGQIKRAIMACAARRILVATARKLTRTSSFRFAGLEDLDDLVTTDDAPQALIDQFTEAGVVVHLAEGPAQGDTFSS</sequence>
<dbReference type="SMART" id="SM01134">
    <property type="entry name" value="DeoRC"/>
    <property type="match status" value="1"/>
</dbReference>
<comment type="function">
    <text evidence="6">Repressor of the lactose catabolism operon. Galactose-6-phosphate is the inducer.</text>
</comment>
<dbReference type="PROSITE" id="PS51000">
    <property type="entry name" value="HTH_DEOR_2"/>
    <property type="match status" value="1"/>
</dbReference>
<reference evidence="8 10" key="2">
    <citation type="submission" date="2016-02" db="EMBL/GenBank/DDBJ databases">
        <title>Complete Genome Sequence of Propionibacterium acidipropionici ATCC 55737.</title>
        <authorList>
            <person name="Luna Flores C.H."/>
            <person name="Nielsen L.K."/>
            <person name="Marcellin E."/>
        </authorList>
    </citation>
    <scope>NUCLEOTIDE SEQUENCE [LARGE SCALE GENOMIC DNA]</scope>
    <source>
        <strain evidence="8 10">ATCC 55737</strain>
    </source>
</reference>
<dbReference type="SUPFAM" id="SSF46785">
    <property type="entry name" value="Winged helix' DNA-binding domain"/>
    <property type="match status" value="1"/>
</dbReference>
<dbReference type="InterPro" id="IPR001034">
    <property type="entry name" value="DeoR_HTH"/>
</dbReference>
<protein>
    <recommendedName>
        <fullName evidence="1">Lactose phosphotransferase system repressor</fullName>
    </recommendedName>
</protein>
<dbReference type="InterPro" id="IPR050313">
    <property type="entry name" value="Carb_Metab_HTH_regulators"/>
</dbReference>
<keyword evidence="4" id="KW-0238">DNA-binding</keyword>
<evidence type="ECO:0000256" key="4">
    <source>
        <dbReference type="ARBA" id="ARBA00023125"/>
    </source>
</evidence>
<evidence type="ECO:0000313" key="11">
    <source>
        <dbReference type="Proteomes" id="UP000178666"/>
    </source>
</evidence>
<evidence type="ECO:0000256" key="3">
    <source>
        <dbReference type="ARBA" id="ARBA00023015"/>
    </source>
</evidence>
<evidence type="ECO:0000256" key="2">
    <source>
        <dbReference type="ARBA" id="ARBA00022491"/>
    </source>
</evidence>
<dbReference type="InterPro" id="IPR018356">
    <property type="entry name" value="Tscrpt_reg_HTH_DeoR_CS"/>
</dbReference>
<dbReference type="GeneID" id="88084476"/>
<dbReference type="InterPro" id="IPR036390">
    <property type="entry name" value="WH_DNA-bd_sf"/>
</dbReference>
<dbReference type="GO" id="GO:0003677">
    <property type="term" value="F:DNA binding"/>
    <property type="evidence" value="ECO:0007669"/>
    <property type="project" value="UniProtKB-KW"/>
</dbReference>
<keyword evidence="3" id="KW-0805">Transcription regulation</keyword>
<name>A0A142KHT7_9ACTN</name>
<organism evidence="8 10">
    <name type="scientific">Acidipropionibacterium acidipropionici</name>
    <dbReference type="NCBI Taxonomy" id="1748"/>
    <lineage>
        <taxon>Bacteria</taxon>
        <taxon>Bacillati</taxon>
        <taxon>Actinomycetota</taxon>
        <taxon>Actinomycetes</taxon>
        <taxon>Propionibacteriales</taxon>
        <taxon>Propionibacteriaceae</taxon>
        <taxon>Acidipropionibacterium</taxon>
    </lineage>
</organism>
<accession>A0A142KHT7</accession>
<dbReference type="PANTHER" id="PTHR30363:SF4">
    <property type="entry name" value="GLYCEROL-3-PHOSPHATE REGULON REPRESSOR"/>
    <property type="match status" value="1"/>
</dbReference>
<dbReference type="AlphaFoldDB" id="A0A142KHT7"/>
<dbReference type="EMBL" id="CP014352">
    <property type="protein sequence ID" value="AMS05675.1"/>
    <property type="molecule type" value="Genomic_DNA"/>
</dbReference>
<dbReference type="PANTHER" id="PTHR30363">
    <property type="entry name" value="HTH-TYPE TRANSCRIPTIONAL REGULATOR SRLR-RELATED"/>
    <property type="match status" value="1"/>
</dbReference>
<dbReference type="Proteomes" id="UP000075221">
    <property type="component" value="Chromosome"/>
</dbReference>